<dbReference type="OrthoDB" id="5396159at2"/>
<evidence type="ECO:0000313" key="2">
    <source>
        <dbReference type="EMBL" id="ACM19292.1"/>
    </source>
</evidence>
<accession>B9M1Z6</accession>
<keyword evidence="3" id="KW-1185">Reference proteome</keyword>
<reference evidence="2 3" key="1">
    <citation type="submission" date="2009-01" db="EMBL/GenBank/DDBJ databases">
        <title>Complete sequence of Geobacter sp. FRC-32.</title>
        <authorList>
            <consortium name="US DOE Joint Genome Institute"/>
            <person name="Lucas S."/>
            <person name="Copeland A."/>
            <person name="Lapidus A."/>
            <person name="Glavina del Rio T."/>
            <person name="Dalin E."/>
            <person name="Tice H."/>
            <person name="Bruce D."/>
            <person name="Goodwin L."/>
            <person name="Pitluck S."/>
            <person name="Saunders E."/>
            <person name="Brettin T."/>
            <person name="Detter J.C."/>
            <person name="Han C."/>
            <person name="Larimer F."/>
            <person name="Land M."/>
            <person name="Hauser L."/>
            <person name="Kyrpides N."/>
            <person name="Ovchinnikova G."/>
            <person name="Kostka J."/>
            <person name="Richardson P."/>
        </authorList>
    </citation>
    <scope>NUCLEOTIDE SEQUENCE [LARGE SCALE GENOMIC DNA]</scope>
    <source>
        <strain evidence="3">DSM 22248 / JCM 15807 / FRC-32</strain>
    </source>
</reference>
<dbReference type="Proteomes" id="UP000007721">
    <property type="component" value="Chromosome"/>
</dbReference>
<protein>
    <submittedName>
        <fullName evidence="2">Uncharacterized protein</fullName>
    </submittedName>
</protein>
<evidence type="ECO:0000256" key="1">
    <source>
        <dbReference type="SAM" id="Phobius"/>
    </source>
</evidence>
<dbReference type="STRING" id="316067.Geob_0930"/>
<dbReference type="RefSeq" id="WP_012646021.1">
    <property type="nucleotide sequence ID" value="NC_011979.1"/>
</dbReference>
<dbReference type="EMBL" id="CP001390">
    <property type="protein sequence ID" value="ACM19292.1"/>
    <property type="molecule type" value="Genomic_DNA"/>
</dbReference>
<gene>
    <name evidence="2" type="ordered locus">Geob_0930</name>
</gene>
<organism evidence="2 3">
    <name type="scientific">Geotalea daltonii (strain DSM 22248 / JCM 15807 / FRC-32)</name>
    <name type="common">Geobacter daltonii</name>
    <dbReference type="NCBI Taxonomy" id="316067"/>
    <lineage>
        <taxon>Bacteria</taxon>
        <taxon>Pseudomonadati</taxon>
        <taxon>Thermodesulfobacteriota</taxon>
        <taxon>Desulfuromonadia</taxon>
        <taxon>Geobacterales</taxon>
        <taxon>Geobacteraceae</taxon>
        <taxon>Geotalea</taxon>
    </lineage>
</organism>
<sequence>MNTEIIDEAIEKYVHERMTAGRKRATERFLSYAYLKQGKDGVSEFLQKVRGLSNYYIDFLRVMSNPFKGPELAWLASMITIAVYAVILMGFEEDRTVGIFLFAGTLVNGWSLIRTIARKWCDIGVMIAIYLEIAQLAEHELEQMN</sequence>
<feature type="transmembrane region" description="Helical" evidence="1">
    <location>
        <begin position="72"/>
        <end position="91"/>
    </location>
</feature>
<dbReference type="KEGG" id="geo:Geob_0930"/>
<keyword evidence="1" id="KW-1133">Transmembrane helix</keyword>
<dbReference type="NCBIfam" id="NF045710">
    <property type="entry name" value="GSU0071_fam"/>
    <property type="match status" value="1"/>
</dbReference>
<dbReference type="AlphaFoldDB" id="B9M1Z6"/>
<dbReference type="HOGENOM" id="CLU_1747021_0_0_7"/>
<proteinExistence type="predicted"/>
<keyword evidence="1" id="KW-0812">Transmembrane</keyword>
<name>B9M1Z6_GEODF</name>
<keyword evidence="1" id="KW-0472">Membrane</keyword>
<evidence type="ECO:0000313" key="3">
    <source>
        <dbReference type="Proteomes" id="UP000007721"/>
    </source>
</evidence>
<feature type="transmembrane region" description="Helical" evidence="1">
    <location>
        <begin position="97"/>
        <end position="117"/>
    </location>
</feature>